<keyword evidence="3 8" id="KW-1003">Cell membrane</keyword>
<comment type="function">
    <text evidence="8">F(1)F(0) ATP synthase produces ATP from ADP in the presence of a proton or sodium gradient. F-type ATPases consist of two structural domains, F(1) containing the extramembraneous catalytic core and F(0) containing the membrane proton channel, linked together by a central stalk and a peripheral stalk. During catalysis, ATP synthesis in the catalytic domain of F(1) is coupled via a rotary mechanism of the central stalk subunits to proton translocation.</text>
</comment>
<dbReference type="PANTHER" id="PTHR11910">
    <property type="entry name" value="ATP SYNTHASE DELTA CHAIN"/>
    <property type="match status" value="1"/>
</dbReference>
<organism evidence="9 10">
    <name type="scientific">Streptococcus uberis</name>
    <dbReference type="NCBI Taxonomy" id="1349"/>
    <lineage>
        <taxon>Bacteria</taxon>
        <taxon>Bacillati</taxon>
        <taxon>Bacillota</taxon>
        <taxon>Bacilli</taxon>
        <taxon>Lactobacillales</taxon>
        <taxon>Streptococcaceae</taxon>
        <taxon>Streptococcus</taxon>
    </lineage>
</organism>
<protein>
    <recommendedName>
        <fullName evidence="8">ATP synthase subunit delta</fullName>
    </recommendedName>
    <alternativeName>
        <fullName evidence="8">ATP synthase F(1) sector subunit delta</fullName>
    </alternativeName>
    <alternativeName>
        <fullName evidence="8">F-type ATPase subunit delta</fullName>
        <shortName evidence="8">F-ATPase subunit delta</shortName>
    </alternativeName>
</protein>
<keyword evidence="8" id="KW-0139">CF(1)</keyword>
<keyword evidence="4 8" id="KW-0375">Hydrogen ion transport</keyword>
<evidence type="ECO:0000256" key="8">
    <source>
        <dbReference type="HAMAP-Rule" id="MF_01416"/>
    </source>
</evidence>
<dbReference type="InterPro" id="IPR000711">
    <property type="entry name" value="ATPase_OSCP/dsu"/>
</dbReference>
<comment type="subcellular location">
    <subcellularLocation>
        <location evidence="8">Cell membrane</location>
        <topology evidence="8">Peripheral membrane protein</topology>
    </subcellularLocation>
    <subcellularLocation>
        <location evidence="1">Membrane</location>
    </subcellularLocation>
</comment>
<dbReference type="Gene3D" id="1.10.520.20">
    <property type="entry name" value="N-terminal domain of the delta subunit of the F1F0-ATP synthase"/>
    <property type="match status" value="1"/>
</dbReference>
<dbReference type="Pfam" id="PF00213">
    <property type="entry name" value="OSCP"/>
    <property type="match status" value="1"/>
</dbReference>
<dbReference type="EMBL" id="WLXI01000040">
    <property type="protein sequence ID" value="MTD01622.1"/>
    <property type="molecule type" value="Genomic_DNA"/>
</dbReference>
<evidence type="ECO:0000256" key="5">
    <source>
        <dbReference type="ARBA" id="ARBA00023065"/>
    </source>
</evidence>
<dbReference type="HAMAP" id="MF_01416">
    <property type="entry name" value="ATP_synth_delta_bact"/>
    <property type="match status" value="1"/>
</dbReference>
<dbReference type="GO" id="GO:0005886">
    <property type="term" value="C:plasma membrane"/>
    <property type="evidence" value="ECO:0007669"/>
    <property type="project" value="UniProtKB-SubCell"/>
</dbReference>
<dbReference type="SUPFAM" id="SSF47928">
    <property type="entry name" value="N-terminal domain of the delta subunit of the F1F0-ATP synthase"/>
    <property type="match status" value="1"/>
</dbReference>
<evidence type="ECO:0000256" key="7">
    <source>
        <dbReference type="ARBA" id="ARBA00023310"/>
    </source>
</evidence>
<comment type="caution">
    <text evidence="9">The sequence shown here is derived from an EMBL/GenBank/DDBJ whole genome shotgun (WGS) entry which is preliminary data.</text>
</comment>
<keyword evidence="2 8" id="KW-0813">Transport</keyword>
<evidence type="ECO:0000313" key="10">
    <source>
        <dbReference type="Proteomes" id="UP000483839"/>
    </source>
</evidence>
<dbReference type="GO" id="GO:0045259">
    <property type="term" value="C:proton-transporting ATP synthase complex"/>
    <property type="evidence" value="ECO:0007669"/>
    <property type="project" value="UniProtKB-KW"/>
</dbReference>
<comment type="function">
    <text evidence="8">This protein is part of the stalk that links CF(0) to CF(1). It either transmits conformational changes from CF(0) to CF(1) or is implicated in proton conduction.</text>
</comment>
<evidence type="ECO:0000256" key="6">
    <source>
        <dbReference type="ARBA" id="ARBA00023136"/>
    </source>
</evidence>
<keyword evidence="7 8" id="KW-0066">ATP synthesis</keyword>
<sequence>MTKKELALIEQYAKSLVEVAIEKDFLNALKEDVYAILETMKASNLDKILSSLAYAPDDKANLVRLLKDSSSVYVNNFLDVVLQNQREYLLFDMLKTVLKEIAQETNTYDVTVTSAIPLTEEQKNRVISVVMSKFGIQTGRLIETIDTSIIGGFIISVNNQVIDTSIKRQLHDFKMKLI</sequence>
<evidence type="ECO:0000313" key="9">
    <source>
        <dbReference type="EMBL" id="MTD01622.1"/>
    </source>
</evidence>
<reference evidence="9 10" key="1">
    <citation type="submission" date="2019-11" db="EMBL/GenBank/DDBJ databases">
        <title>Streptococcus uberis isolated from clinical mastitis cases on a southeastern Queensland dairy.</title>
        <authorList>
            <person name="Workentine M.L."/>
            <person name="Price R."/>
            <person name="Olchowy T."/>
        </authorList>
    </citation>
    <scope>NUCLEOTIDE SEQUENCE [LARGE SCALE GENOMIC DNA]</scope>
    <source>
        <strain evidence="9 10">OLC4459-A17</strain>
    </source>
</reference>
<keyword evidence="6 8" id="KW-0472">Membrane</keyword>
<dbReference type="InterPro" id="IPR026015">
    <property type="entry name" value="ATP_synth_OSCP/delta_N_sf"/>
</dbReference>
<dbReference type="RefSeq" id="WP_154617455.1">
    <property type="nucleotide sequence ID" value="NZ_JADFAY010000014.1"/>
</dbReference>
<evidence type="ECO:0000256" key="3">
    <source>
        <dbReference type="ARBA" id="ARBA00022475"/>
    </source>
</evidence>
<dbReference type="Proteomes" id="UP000483839">
    <property type="component" value="Unassembled WGS sequence"/>
</dbReference>
<dbReference type="AlphaFoldDB" id="A0A6L6G890"/>
<evidence type="ECO:0000256" key="4">
    <source>
        <dbReference type="ARBA" id="ARBA00022781"/>
    </source>
</evidence>
<evidence type="ECO:0000256" key="2">
    <source>
        <dbReference type="ARBA" id="ARBA00022448"/>
    </source>
</evidence>
<dbReference type="NCBIfam" id="TIGR01145">
    <property type="entry name" value="ATP_synt_delta"/>
    <property type="match status" value="1"/>
</dbReference>
<comment type="similarity">
    <text evidence="8">Belongs to the ATPase delta chain family.</text>
</comment>
<dbReference type="GO" id="GO:0046933">
    <property type="term" value="F:proton-transporting ATP synthase activity, rotational mechanism"/>
    <property type="evidence" value="ECO:0007669"/>
    <property type="project" value="UniProtKB-UniRule"/>
</dbReference>
<dbReference type="PRINTS" id="PR00125">
    <property type="entry name" value="ATPASEDELTA"/>
</dbReference>
<gene>
    <name evidence="8" type="primary">atpH</name>
    <name evidence="9" type="ORF">GKS16_04965</name>
</gene>
<keyword evidence="5 8" id="KW-0406">Ion transport</keyword>
<dbReference type="NCBIfam" id="NF004401">
    <property type="entry name" value="PRK05758.2-1"/>
    <property type="match status" value="1"/>
</dbReference>
<proteinExistence type="inferred from homology"/>
<accession>A0A6L6G890</accession>
<name>A0A6L6G890_STRUB</name>
<evidence type="ECO:0000256" key="1">
    <source>
        <dbReference type="ARBA" id="ARBA00004370"/>
    </source>
</evidence>